<proteinExistence type="predicted"/>
<protein>
    <submittedName>
        <fullName evidence="1">Uncharacterized protein</fullName>
    </submittedName>
</protein>
<dbReference type="EMBL" id="JH819154">
    <property type="protein sequence ID" value="EKC40515.1"/>
    <property type="molecule type" value="Genomic_DNA"/>
</dbReference>
<dbReference type="InParanoid" id="K1RGG9"/>
<organism evidence="1">
    <name type="scientific">Magallana gigas</name>
    <name type="common">Pacific oyster</name>
    <name type="synonym">Crassostrea gigas</name>
    <dbReference type="NCBI Taxonomy" id="29159"/>
    <lineage>
        <taxon>Eukaryota</taxon>
        <taxon>Metazoa</taxon>
        <taxon>Spiralia</taxon>
        <taxon>Lophotrochozoa</taxon>
        <taxon>Mollusca</taxon>
        <taxon>Bivalvia</taxon>
        <taxon>Autobranchia</taxon>
        <taxon>Pteriomorphia</taxon>
        <taxon>Ostreida</taxon>
        <taxon>Ostreoidea</taxon>
        <taxon>Ostreidae</taxon>
        <taxon>Magallana</taxon>
    </lineage>
</organism>
<reference evidence="1" key="1">
    <citation type="journal article" date="2012" name="Nature">
        <title>The oyster genome reveals stress adaptation and complexity of shell formation.</title>
        <authorList>
            <person name="Zhang G."/>
            <person name="Fang X."/>
            <person name="Guo X."/>
            <person name="Li L."/>
            <person name="Luo R."/>
            <person name="Xu F."/>
            <person name="Yang P."/>
            <person name="Zhang L."/>
            <person name="Wang X."/>
            <person name="Qi H."/>
            <person name="Xiong Z."/>
            <person name="Que H."/>
            <person name="Xie Y."/>
            <person name="Holland P.W."/>
            <person name="Paps J."/>
            <person name="Zhu Y."/>
            <person name="Wu F."/>
            <person name="Chen Y."/>
            <person name="Wang J."/>
            <person name="Peng C."/>
            <person name="Meng J."/>
            <person name="Yang L."/>
            <person name="Liu J."/>
            <person name="Wen B."/>
            <person name="Zhang N."/>
            <person name="Huang Z."/>
            <person name="Zhu Q."/>
            <person name="Feng Y."/>
            <person name="Mount A."/>
            <person name="Hedgecock D."/>
            <person name="Xu Z."/>
            <person name="Liu Y."/>
            <person name="Domazet-Loso T."/>
            <person name="Du Y."/>
            <person name="Sun X."/>
            <person name="Zhang S."/>
            <person name="Liu B."/>
            <person name="Cheng P."/>
            <person name="Jiang X."/>
            <person name="Li J."/>
            <person name="Fan D."/>
            <person name="Wang W."/>
            <person name="Fu W."/>
            <person name="Wang T."/>
            <person name="Wang B."/>
            <person name="Zhang J."/>
            <person name="Peng Z."/>
            <person name="Li Y."/>
            <person name="Li N."/>
            <person name="Wang J."/>
            <person name="Chen M."/>
            <person name="He Y."/>
            <person name="Tan F."/>
            <person name="Song X."/>
            <person name="Zheng Q."/>
            <person name="Huang R."/>
            <person name="Yang H."/>
            <person name="Du X."/>
            <person name="Chen L."/>
            <person name="Yang M."/>
            <person name="Gaffney P.M."/>
            <person name="Wang S."/>
            <person name="Luo L."/>
            <person name="She Z."/>
            <person name="Ming Y."/>
            <person name="Huang W."/>
            <person name="Zhang S."/>
            <person name="Huang B."/>
            <person name="Zhang Y."/>
            <person name="Qu T."/>
            <person name="Ni P."/>
            <person name="Miao G."/>
            <person name="Wang J."/>
            <person name="Wang Q."/>
            <person name="Steinberg C.E."/>
            <person name="Wang H."/>
            <person name="Li N."/>
            <person name="Qian L."/>
            <person name="Zhang G."/>
            <person name="Li Y."/>
            <person name="Yang H."/>
            <person name="Liu X."/>
            <person name="Wang J."/>
            <person name="Yin Y."/>
            <person name="Wang J."/>
        </authorList>
    </citation>
    <scope>NUCLEOTIDE SEQUENCE [LARGE SCALE GENOMIC DNA]</scope>
    <source>
        <strain evidence="1">05x7-T-G4-1.051#20</strain>
    </source>
</reference>
<dbReference type="HOGENOM" id="CLU_2906231_0_0_1"/>
<name>K1RGG9_MAGGI</name>
<gene>
    <name evidence="1" type="ORF">CGI_10022954</name>
</gene>
<sequence length="62" mass="6824">MVYGISKGYVYALRVLGFSKGGDGKMSPTQYFTLGGRVHVDSRISVGWFDPNSNRNYLVCGT</sequence>
<dbReference type="AlphaFoldDB" id="K1RGG9"/>
<accession>K1RGG9</accession>
<evidence type="ECO:0000313" key="1">
    <source>
        <dbReference type="EMBL" id="EKC40515.1"/>
    </source>
</evidence>